<protein>
    <submittedName>
        <fullName evidence="1">Uncharacterized protein</fullName>
    </submittedName>
</protein>
<proteinExistence type="predicted"/>
<sequence>MDYRVDAAGPPISVVPVTLVCFDVWGLAPPCKRLTLSRNRPGLFFLMVVCNFWWETDQEDLQEQSPFWDTSSNLTSNSTMKRCSNESCARINFSTFTKNVKK</sequence>
<dbReference type="Proteomes" id="UP000499080">
    <property type="component" value="Unassembled WGS sequence"/>
</dbReference>
<accession>A0A4Y2N8W5</accession>
<comment type="caution">
    <text evidence="1">The sequence shown here is derived from an EMBL/GenBank/DDBJ whole genome shotgun (WGS) entry which is preliminary data.</text>
</comment>
<evidence type="ECO:0000313" key="1">
    <source>
        <dbReference type="EMBL" id="GBN35373.1"/>
    </source>
</evidence>
<gene>
    <name evidence="1" type="ORF">AVEN_180586_1</name>
</gene>
<dbReference type="AlphaFoldDB" id="A0A4Y2N8W5"/>
<reference evidence="1 2" key="1">
    <citation type="journal article" date="2019" name="Sci. Rep.">
        <title>Orb-weaving spider Araneus ventricosus genome elucidates the spidroin gene catalogue.</title>
        <authorList>
            <person name="Kono N."/>
            <person name="Nakamura H."/>
            <person name="Ohtoshi R."/>
            <person name="Moran D.A.P."/>
            <person name="Shinohara A."/>
            <person name="Yoshida Y."/>
            <person name="Fujiwara M."/>
            <person name="Mori M."/>
            <person name="Tomita M."/>
            <person name="Arakawa K."/>
        </authorList>
    </citation>
    <scope>NUCLEOTIDE SEQUENCE [LARGE SCALE GENOMIC DNA]</scope>
</reference>
<keyword evidence="2" id="KW-1185">Reference proteome</keyword>
<dbReference type="EMBL" id="BGPR01126700">
    <property type="protein sequence ID" value="GBN35373.1"/>
    <property type="molecule type" value="Genomic_DNA"/>
</dbReference>
<name>A0A4Y2N8W5_ARAVE</name>
<evidence type="ECO:0000313" key="2">
    <source>
        <dbReference type="Proteomes" id="UP000499080"/>
    </source>
</evidence>
<organism evidence="1 2">
    <name type="scientific">Araneus ventricosus</name>
    <name type="common">Orbweaver spider</name>
    <name type="synonym">Epeira ventricosa</name>
    <dbReference type="NCBI Taxonomy" id="182803"/>
    <lineage>
        <taxon>Eukaryota</taxon>
        <taxon>Metazoa</taxon>
        <taxon>Ecdysozoa</taxon>
        <taxon>Arthropoda</taxon>
        <taxon>Chelicerata</taxon>
        <taxon>Arachnida</taxon>
        <taxon>Araneae</taxon>
        <taxon>Araneomorphae</taxon>
        <taxon>Entelegynae</taxon>
        <taxon>Araneoidea</taxon>
        <taxon>Araneidae</taxon>
        <taxon>Araneus</taxon>
    </lineage>
</organism>